<feature type="transmembrane region" description="Helical" evidence="8">
    <location>
        <begin position="312"/>
        <end position="333"/>
    </location>
</feature>
<comment type="subcellular location">
    <subcellularLocation>
        <location evidence="1">Cell membrane</location>
        <topology evidence="1">Multi-pass membrane protein</topology>
    </subcellularLocation>
</comment>
<feature type="transmembrane region" description="Helical" evidence="8">
    <location>
        <begin position="206"/>
        <end position="226"/>
    </location>
</feature>
<keyword evidence="6 8" id="KW-1133">Transmembrane helix</keyword>
<feature type="transmembrane region" description="Helical" evidence="8">
    <location>
        <begin position="276"/>
        <end position="300"/>
    </location>
</feature>
<proteinExistence type="inferred from homology"/>
<evidence type="ECO:0000259" key="9">
    <source>
        <dbReference type="PROSITE" id="PS50850"/>
    </source>
</evidence>
<feature type="transmembrane region" description="Helical" evidence="8">
    <location>
        <begin position="12"/>
        <end position="38"/>
    </location>
</feature>
<dbReference type="InterPro" id="IPR004638">
    <property type="entry name" value="EmrB-like"/>
</dbReference>
<comment type="similarity">
    <text evidence="2">Belongs to the major facilitator superfamily. EmrB family.</text>
</comment>
<organism evidence="10 11">
    <name type="scientific">Methanofollis fontis</name>
    <dbReference type="NCBI Taxonomy" id="2052832"/>
    <lineage>
        <taxon>Archaea</taxon>
        <taxon>Methanobacteriati</taxon>
        <taxon>Methanobacteriota</taxon>
        <taxon>Stenosarchaea group</taxon>
        <taxon>Methanomicrobia</taxon>
        <taxon>Methanomicrobiales</taxon>
        <taxon>Methanomicrobiaceae</taxon>
        <taxon>Methanofollis</taxon>
    </lineage>
</organism>
<dbReference type="OrthoDB" id="117970at2157"/>
<evidence type="ECO:0000256" key="4">
    <source>
        <dbReference type="ARBA" id="ARBA00022475"/>
    </source>
</evidence>
<dbReference type="NCBIfam" id="TIGR00711">
    <property type="entry name" value="efflux_EmrB"/>
    <property type="match status" value="1"/>
</dbReference>
<feature type="transmembrane region" description="Helical" evidence="8">
    <location>
        <begin position="453"/>
        <end position="475"/>
    </location>
</feature>
<evidence type="ECO:0000256" key="2">
    <source>
        <dbReference type="ARBA" id="ARBA00008537"/>
    </source>
</evidence>
<feature type="transmembrane region" description="Helical" evidence="8">
    <location>
        <begin position="411"/>
        <end position="433"/>
    </location>
</feature>
<evidence type="ECO:0000256" key="5">
    <source>
        <dbReference type="ARBA" id="ARBA00022692"/>
    </source>
</evidence>
<dbReference type="Gene3D" id="1.20.1720.10">
    <property type="entry name" value="Multidrug resistance protein D"/>
    <property type="match status" value="1"/>
</dbReference>
<feature type="transmembrane region" description="Helical" evidence="8">
    <location>
        <begin position="172"/>
        <end position="194"/>
    </location>
</feature>
<dbReference type="GO" id="GO:0022857">
    <property type="term" value="F:transmembrane transporter activity"/>
    <property type="evidence" value="ECO:0007669"/>
    <property type="project" value="InterPro"/>
</dbReference>
<feature type="transmembrane region" description="Helical" evidence="8">
    <location>
        <begin position="144"/>
        <end position="166"/>
    </location>
</feature>
<keyword evidence="7 8" id="KW-0472">Membrane</keyword>
<dbReference type="GO" id="GO:0005886">
    <property type="term" value="C:plasma membrane"/>
    <property type="evidence" value="ECO:0007669"/>
    <property type="project" value="UniProtKB-SubCell"/>
</dbReference>
<accession>A0A483CU44</accession>
<evidence type="ECO:0000256" key="6">
    <source>
        <dbReference type="ARBA" id="ARBA00022989"/>
    </source>
</evidence>
<evidence type="ECO:0000313" key="11">
    <source>
        <dbReference type="Proteomes" id="UP000292580"/>
    </source>
</evidence>
<dbReference type="PANTHER" id="PTHR42718">
    <property type="entry name" value="MAJOR FACILITATOR SUPERFAMILY MULTIDRUG TRANSPORTER MFSC"/>
    <property type="match status" value="1"/>
</dbReference>
<feature type="transmembrane region" description="Helical" evidence="8">
    <location>
        <begin position="232"/>
        <end position="255"/>
    </location>
</feature>
<dbReference type="PANTHER" id="PTHR42718:SF9">
    <property type="entry name" value="MAJOR FACILITATOR SUPERFAMILY MULTIDRUG TRANSPORTER MFSC"/>
    <property type="match status" value="1"/>
</dbReference>
<dbReference type="Proteomes" id="UP000292580">
    <property type="component" value="Unassembled WGS sequence"/>
</dbReference>
<dbReference type="SUPFAM" id="SSF103473">
    <property type="entry name" value="MFS general substrate transporter"/>
    <property type="match status" value="1"/>
</dbReference>
<protein>
    <submittedName>
        <fullName evidence="10">MFS transporter</fullName>
    </submittedName>
</protein>
<evidence type="ECO:0000313" key="10">
    <source>
        <dbReference type="EMBL" id="TAJ44963.1"/>
    </source>
</evidence>
<dbReference type="CDD" id="cd17321">
    <property type="entry name" value="MFS_MMR_MDR_like"/>
    <property type="match status" value="1"/>
</dbReference>
<keyword evidence="11" id="KW-1185">Reference proteome</keyword>
<feature type="transmembrane region" description="Helical" evidence="8">
    <location>
        <begin position="367"/>
        <end position="390"/>
    </location>
</feature>
<dbReference type="InterPro" id="IPR011701">
    <property type="entry name" value="MFS"/>
</dbReference>
<gene>
    <name evidence="10" type="ORF">CUJ86_06700</name>
</gene>
<dbReference type="InterPro" id="IPR036259">
    <property type="entry name" value="MFS_trans_sf"/>
</dbReference>
<evidence type="ECO:0000256" key="8">
    <source>
        <dbReference type="SAM" id="Phobius"/>
    </source>
</evidence>
<feature type="transmembrane region" description="Helical" evidence="8">
    <location>
        <begin position="82"/>
        <end position="104"/>
    </location>
</feature>
<name>A0A483CU44_9EURY</name>
<evidence type="ECO:0000256" key="7">
    <source>
        <dbReference type="ARBA" id="ARBA00023136"/>
    </source>
</evidence>
<dbReference type="PRINTS" id="PR01036">
    <property type="entry name" value="TCRTETB"/>
</dbReference>
<feature type="domain" description="Major facilitator superfamily (MFS) profile" evidence="9">
    <location>
        <begin position="16"/>
        <end position="480"/>
    </location>
</feature>
<keyword evidence="4" id="KW-1003">Cell membrane</keyword>
<dbReference type="RefSeq" id="WP_130646777.1">
    <property type="nucleotide sequence ID" value="NZ_PGCL01000002.1"/>
</dbReference>
<evidence type="ECO:0000256" key="3">
    <source>
        <dbReference type="ARBA" id="ARBA00022448"/>
    </source>
</evidence>
<dbReference type="InterPro" id="IPR020846">
    <property type="entry name" value="MFS_dom"/>
</dbReference>
<comment type="caution">
    <text evidence="10">The sequence shown here is derived from an EMBL/GenBank/DDBJ whole genome shotgun (WGS) entry which is preliminary data.</text>
</comment>
<evidence type="ECO:0000256" key="1">
    <source>
        <dbReference type="ARBA" id="ARBA00004651"/>
    </source>
</evidence>
<feature type="transmembrane region" description="Helical" evidence="8">
    <location>
        <begin position="340"/>
        <end position="361"/>
    </location>
</feature>
<keyword evidence="3" id="KW-0813">Transport</keyword>
<sequence length="500" mass="53420">MVKVGNNPSSDSFLLLIISISLATFMSSLDGTIVNIALPTISEYFDVSTSAVSWVATAYLLVMAGCVLIFGKISDFIGFKRIFLSGFVVFTVGSFACGFLPEMLGSFTMLVGSRAFQGIGGAMITAIAPAMVTAFIPMEQKGKAMGIIMTVAALATAIGPTVGGLLTQYISWHWIFYINVPVGIVALILGLRVIPGHTAPSAHLTGFDRTGAASIFIGLATLLFAVSEGEVLGWTSPAVLVSGAVAALSLALFVWHELHTADPLLELRLFQNRNFLFTNLIIVLVFFSFAGINYLLPFYLQYVKDYDTSSAGIILTALSFAMMISGLISGMLYNRTGGRILCIVASVIITAGYFMMTHLQADTTTAFVVAALLVIGFGLGLIVTPVSNMIMNSVAKKYQGMVSSLTSLERFAPMTIGIAIFNLIFIQGILMIAQNRNITTQPPADVQHLLCAGFDIAFFGAVIIGILVIVLALLAHQEVHPDYLNEKGDDDGTFESGMML</sequence>
<dbReference type="Pfam" id="PF07690">
    <property type="entry name" value="MFS_1"/>
    <property type="match status" value="1"/>
</dbReference>
<feature type="transmembrane region" description="Helical" evidence="8">
    <location>
        <begin position="50"/>
        <end position="70"/>
    </location>
</feature>
<reference evidence="10 11" key="1">
    <citation type="submission" date="2017-11" db="EMBL/GenBank/DDBJ databases">
        <title>Isolation and Characterization of Methanofollis Species from Methane Seep Offshore SW Taiwan.</title>
        <authorList>
            <person name="Teng N.-H."/>
            <person name="Lai M.-C."/>
            <person name="Chen S.-C."/>
        </authorList>
    </citation>
    <scope>NUCLEOTIDE SEQUENCE [LARGE SCALE GENOMIC DNA]</scope>
    <source>
        <strain evidence="10 11">FWC-SCC2</strain>
    </source>
</reference>
<dbReference type="Gene3D" id="1.20.1250.20">
    <property type="entry name" value="MFS general substrate transporter like domains"/>
    <property type="match status" value="1"/>
</dbReference>
<dbReference type="PROSITE" id="PS50850">
    <property type="entry name" value="MFS"/>
    <property type="match status" value="1"/>
</dbReference>
<keyword evidence="5 8" id="KW-0812">Transmembrane</keyword>
<dbReference type="AlphaFoldDB" id="A0A483CU44"/>
<dbReference type="EMBL" id="PGCL01000002">
    <property type="protein sequence ID" value="TAJ44963.1"/>
    <property type="molecule type" value="Genomic_DNA"/>
</dbReference>
<feature type="transmembrane region" description="Helical" evidence="8">
    <location>
        <begin position="116"/>
        <end position="137"/>
    </location>
</feature>